<dbReference type="RefSeq" id="WP_008787759.1">
    <property type="nucleotide sequence ID" value="NZ_AKCB01000001.1"/>
</dbReference>
<feature type="domain" description="EAL" evidence="1">
    <location>
        <begin position="303"/>
        <end position="560"/>
    </location>
</feature>
<comment type="caution">
    <text evidence="3">The sequence shown here is derived from an EMBL/GenBank/DDBJ whole genome shotgun (WGS) entry which is preliminary data.</text>
</comment>
<organism evidence="3 4">
    <name type="scientific">Coprobacillus cateniformis</name>
    <dbReference type="NCBI Taxonomy" id="100884"/>
    <lineage>
        <taxon>Bacteria</taxon>
        <taxon>Bacillati</taxon>
        <taxon>Bacillota</taxon>
        <taxon>Erysipelotrichia</taxon>
        <taxon>Erysipelotrichales</taxon>
        <taxon>Coprobacillaceae</taxon>
        <taxon>Coprobacillus</taxon>
    </lineage>
</organism>
<dbReference type="Pfam" id="PF08447">
    <property type="entry name" value="PAS_3"/>
    <property type="match status" value="1"/>
</dbReference>
<dbReference type="SUPFAM" id="SSF55073">
    <property type="entry name" value="Nucleotide cyclase"/>
    <property type="match status" value="1"/>
</dbReference>
<dbReference type="Gene3D" id="3.30.70.270">
    <property type="match status" value="1"/>
</dbReference>
<protein>
    <submittedName>
        <fullName evidence="3">Diguanylate cyclase/phosphodiesterase with PAS/PAC sensor(S)</fullName>
    </submittedName>
</protein>
<dbReference type="SUPFAM" id="SSF141868">
    <property type="entry name" value="EAL domain-like"/>
    <property type="match status" value="1"/>
</dbReference>
<dbReference type="InterPro" id="IPR001633">
    <property type="entry name" value="EAL_dom"/>
</dbReference>
<dbReference type="GeneID" id="78228945"/>
<dbReference type="InterPro" id="IPR035919">
    <property type="entry name" value="EAL_sf"/>
</dbReference>
<dbReference type="CDD" id="cd01949">
    <property type="entry name" value="GGDEF"/>
    <property type="match status" value="1"/>
</dbReference>
<dbReference type="Gene3D" id="3.20.20.450">
    <property type="entry name" value="EAL domain"/>
    <property type="match status" value="1"/>
</dbReference>
<reference evidence="3 4" key="1">
    <citation type="submission" date="2010-12" db="EMBL/GenBank/DDBJ databases">
        <title>The Genome Sequence of Coprobacillus sp. strain 29_1.</title>
        <authorList>
            <consortium name="The Broad Institute Genome Sequencing Platform"/>
            <person name="Earl A."/>
            <person name="Ward D."/>
            <person name="Feldgarden M."/>
            <person name="Gevers D."/>
            <person name="Daigneault M."/>
            <person name="Sibley C.D."/>
            <person name="White A."/>
            <person name="Strauss J."/>
            <person name="Allen-Vercoe E."/>
            <person name="Young S.K."/>
            <person name="Zeng Q."/>
            <person name="Gargeya S."/>
            <person name="Fitzgerald M."/>
            <person name="Haas B."/>
            <person name="Abouelleil A."/>
            <person name="Alvarado L."/>
            <person name="Arachchi H.M."/>
            <person name="Berlin A."/>
            <person name="Brown A."/>
            <person name="Chapman S.B."/>
            <person name="Chen Z."/>
            <person name="Dunbar C."/>
            <person name="Freedman E."/>
            <person name="Gearin G."/>
            <person name="Gellesch M."/>
            <person name="Goldberg J."/>
            <person name="Griggs A."/>
            <person name="Gujja S."/>
            <person name="Heilman E."/>
            <person name="Heiman D."/>
            <person name="Howarth C."/>
            <person name="Larson L."/>
            <person name="Lui A."/>
            <person name="MacDonald P.J.P."/>
            <person name="Mehta T."/>
            <person name="Montmayeur A."/>
            <person name="Murphy C."/>
            <person name="Neiman D."/>
            <person name="Pearson M."/>
            <person name="Priest M."/>
            <person name="Roberts A."/>
            <person name="Saif S."/>
            <person name="Shea T."/>
            <person name="Shenoy N."/>
            <person name="Sisk P."/>
            <person name="Stolte C."/>
            <person name="Sykes S."/>
            <person name="White J."/>
            <person name="Yandava C."/>
            <person name="Nusbaum C."/>
            <person name="Birren B."/>
        </authorList>
    </citation>
    <scope>NUCLEOTIDE SEQUENCE [LARGE SCALE GENOMIC DNA]</scope>
    <source>
        <strain evidence="3 4">29_1</strain>
    </source>
</reference>
<proteinExistence type="predicted"/>
<feature type="domain" description="GGDEF" evidence="2">
    <location>
        <begin position="162"/>
        <end position="294"/>
    </location>
</feature>
<evidence type="ECO:0000313" key="3">
    <source>
        <dbReference type="EMBL" id="EFW06004.1"/>
    </source>
</evidence>
<evidence type="ECO:0000259" key="1">
    <source>
        <dbReference type="PROSITE" id="PS50883"/>
    </source>
</evidence>
<dbReference type="PANTHER" id="PTHR33121:SF79">
    <property type="entry name" value="CYCLIC DI-GMP PHOSPHODIESTERASE PDED-RELATED"/>
    <property type="match status" value="1"/>
</dbReference>
<dbReference type="NCBIfam" id="TIGR00254">
    <property type="entry name" value="GGDEF"/>
    <property type="match status" value="1"/>
</dbReference>
<dbReference type="InterPro" id="IPR000160">
    <property type="entry name" value="GGDEF_dom"/>
</dbReference>
<dbReference type="AlphaFoldDB" id="E7G7C9"/>
<evidence type="ECO:0000313" key="4">
    <source>
        <dbReference type="Proteomes" id="UP000003157"/>
    </source>
</evidence>
<dbReference type="CDD" id="cd01948">
    <property type="entry name" value="EAL"/>
    <property type="match status" value="1"/>
</dbReference>
<dbReference type="InterPro" id="IPR013655">
    <property type="entry name" value="PAS_fold_3"/>
</dbReference>
<dbReference type="InterPro" id="IPR035965">
    <property type="entry name" value="PAS-like_dom_sf"/>
</dbReference>
<dbReference type="InterPro" id="IPR043128">
    <property type="entry name" value="Rev_trsase/Diguanyl_cyclase"/>
</dbReference>
<dbReference type="HOGENOM" id="CLU_000445_70_50_9"/>
<dbReference type="InterPro" id="IPR050706">
    <property type="entry name" value="Cyclic-di-GMP_PDE-like"/>
</dbReference>
<dbReference type="Proteomes" id="UP000003157">
    <property type="component" value="Unassembled WGS sequence"/>
</dbReference>
<dbReference type="SUPFAM" id="SSF55785">
    <property type="entry name" value="PYP-like sensor domain (PAS domain)"/>
    <property type="match status" value="1"/>
</dbReference>
<dbReference type="eggNOG" id="COG5001">
    <property type="taxonomic scope" value="Bacteria"/>
</dbReference>
<dbReference type="OrthoDB" id="1647636at2"/>
<name>E7G7C9_9FIRM</name>
<dbReference type="PROSITE" id="PS50887">
    <property type="entry name" value="GGDEF"/>
    <property type="match status" value="1"/>
</dbReference>
<dbReference type="Gene3D" id="3.30.450.20">
    <property type="entry name" value="PAS domain"/>
    <property type="match status" value="1"/>
</dbReference>
<sequence length="560" mass="64266">MNKNLHIPESFQVDINDFYNAVVKSTENYIYIVDMKQNISLISDNMYEDFDLPGRIVEDLISVWGKLVHEKDQKRYQDSISDMLSCRTNEHNLEYQVLNRKKEYIWVVCRGLLTRDEDQNPIMFAGVVTPIGGRGKVDRTTGLLTQEECKNTIDLFQNQGYEKGGFLLLGLDNFSRLNNLKNHIFGDTVLRNIAQMIVSTVPHESSVYRFDGDEIAIFYPQATISDMKNIYQKIQFYTNHEHEIDGSSYFCTVSGGIAMLGEDAYDYLELIKCAMSALDASKKGGKNRCTVYSPELLKSNLYTMEIINQLQRSVLAGMKDFSLVYQPFVSSNGLELKGVEVLLRWTSETHGKIGPAEFIPLLESDNSIIPVGKWIMEQAFITCKEWLNFYPEFVMNINVSYLQIIDKDFIMFVKHLLSKYNLSPRHIVLELTESYFVTEMLILKDAFKSLRDIGIRFAMDDFGTGYSSLGLLSQSPADIIKIDRLFISFINDKDHSFNRSFIEAVIKLCHSVGISVCVEGVEYIDELNTVCDMNVDSIQGYYISKPMTKEEFEKKYCQKN</sequence>
<dbReference type="Pfam" id="PF00563">
    <property type="entry name" value="EAL"/>
    <property type="match status" value="1"/>
</dbReference>
<evidence type="ECO:0000259" key="2">
    <source>
        <dbReference type="PROSITE" id="PS50887"/>
    </source>
</evidence>
<dbReference type="STRING" id="100884.GCA_000269565_01063"/>
<dbReference type="GO" id="GO:0071111">
    <property type="term" value="F:cyclic-guanylate-specific phosphodiesterase activity"/>
    <property type="evidence" value="ECO:0007669"/>
    <property type="project" value="InterPro"/>
</dbReference>
<dbReference type="InterPro" id="IPR029787">
    <property type="entry name" value="Nucleotide_cyclase"/>
</dbReference>
<gene>
    <name evidence="3" type="ORF">HMPREF9488_00643</name>
</gene>
<dbReference type="PANTHER" id="PTHR33121">
    <property type="entry name" value="CYCLIC DI-GMP PHOSPHODIESTERASE PDEF"/>
    <property type="match status" value="1"/>
</dbReference>
<accession>E7G7C9</accession>
<dbReference type="PROSITE" id="PS50883">
    <property type="entry name" value="EAL"/>
    <property type="match status" value="1"/>
</dbReference>
<dbReference type="CDD" id="cd00130">
    <property type="entry name" value="PAS"/>
    <property type="match status" value="1"/>
</dbReference>
<dbReference type="EMBL" id="ADKX01000009">
    <property type="protein sequence ID" value="EFW06004.1"/>
    <property type="molecule type" value="Genomic_DNA"/>
</dbReference>
<dbReference type="SMART" id="SM00267">
    <property type="entry name" value="GGDEF"/>
    <property type="match status" value="1"/>
</dbReference>
<dbReference type="SMART" id="SM00052">
    <property type="entry name" value="EAL"/>
    <property type="match status" value="1"/>
</dbReference>
<dbReference type="InterPro" id="IPR000014">
    <property type="entry name" value="PAS"/>
</dbReference>
<dbReference type="Pfam" id="PF00990">
    <property type="entry name" value="GGDEF"/>
    <property type="match status" value="1"/>
</dbReference>
<keyword evidence="4" id="KW-1185">Reference proteome</keyword>